<feature type="transmembrane region" description="Helical" evidence="1">
    <location>
        <begin position="41"/>
        <end position="61"/>
    </location>
</feature>
<keyword evidence="1" id="KW-0472">Membrane</keyword>
<dbReference type="OrthoDB" id="422772at2"/>
<evidence type="ECO:0000313" key="2">
    <source>
        <dbReference type="EMBL" id="BAC92357.1"/>
    </source>
</evidence>
<dbReference type="InParanoid" id="Q7ND20"/>
<keyword evidence="1" id="KW-1133">Transmembrane helix</keyword>
<dbReference type="KEGG" id="gvi:gll4416"/>
<dbReference type="STRING" id="251221.gene:10761935"/>
<dbReference type="PhylomeDB" id="Q7ND20"/>
<feature type="transmembrane region" description="Helical" evidence="1">
    <location>
        <begin position="81"/>
        <end position="99"/>
    </location>
</feature>
<dbReference type="EnsemblBacteria" id="BAC92357">
    <property type="protein sequence ID" value="BAC92357"/>
    <property type="gene ID" value="BAC92357"/>
</dbReference>
<reference evidence="2 3" key="2">
    <citation type="journal article" date="2003" name="DNA Res.">
        <title>Complete genome structure of Gloeobacter violaceus PCC 7421, a cyanobacterium that lacks thylakoids (supplement).</title>
        <authorList>
            <person name="Nakamura Y."/>
            <person name="Kaneko T."/>
            <person name="Sato S."/>
            <person name="Mimuro M."/>
            <person name="Miyashita H."/>
            <person name="Tsuchiya T."/>
            <person name="Sasamoto S."/>
            <person name="Watanabe A."/>
            <person name="Kawashima K."/>
            <person name="Kishida Y."/>
            <person name="Kiyokawa C."/>
            <person name="Kohara M."/>
            <person name="Matsumoto M."/>
            <person name="Matsuno A."/>
            <person name="Nakazaki N."/>
            <person name="Shimpo S."/>
            <person name="Takeuchi C."/>
            <person name="Yamada M."/>
            <person name="Tabata S."/>
        </authorList>
    </citation>
    <scope>NUCLEOTIDE SEQUENCE [LARGE SCALE GENOMIC DNA]</scope>
    <source>
        <strain evidence="3">ATCC 29082 / PCC 7421</strain>
    </source>
</reference>
<keyword evidence="1" id="KW-0812">Transmembrane</keyword>
<dbReference type="RefSeq" id="WP_011144399.1">
    <property type="nucleotide sequence ID" value="NC_005125.1"/>
</dbReference>
<sequence>MGEFFTQVGNILGIVTILAAAVTLVAWLTKQKWRFRAFGTTAFLVVLTSGVWTLAILPSIVRPKVPGAEKFSIVFDRGANRAVIVVAPTITVAALATTLRQAAVDLRSTGRSLAGGGTFLIQARTVVHPRPGVTRVLYVGSLERKAGQTQEQEPAIKVDEAALAEARRIAGETAKPVK</sequence>
<proteinExistence type="predicted"/>
<dbReference type="HOGENOM" id="CLU_116764_0_0_3"/>
<gene>
    <name evidence="2" type="ordered locus">gll4416</name>
</gene>
<organism evidence="2 3">
    <name type="scientific">Gloeobacter violaceus (strain ATCC 29082 / PCC 7421)</name>
    <dbReference type="NCBI Taxonomy" id="251221"/>
    <lineage>
        <taxon>Bacteria</taxon>
        <taxon>Bacillati</taxon>
        <taxon>Cyanobacteriota</taxon>
        <taxon>Cyanophyceae</taxon>
        <taxon>Gloeobacterales</taxon>
        <taxon>Gloeobacteraceae</taxon>
        <taxon>Gloeobacter</taxon>
    </lineage>
</organism>
<dbReference type="eggNOG" id="ENOG502ZT4I">
    <property type="taxonomic scope" value="Bacteria"/>
</dbReference>
<reference evidence="2 3" key="1">
    <citation type="journal article" date="2003" name="DNA Res.">
        <title>Complete genome structure of Gloeobacter violaceus PCC 7421, a cyanobacterium that lacks thylakoids.</title>
        <authorList>
            <person name="Nakamura Y."/>
            <person name="Kaneko T."/>
            <person name="Sato S."/>
            <person name="Mimuro M."/>
            <person name="Miyashita H."/>
            <person name="Tsuchiya T."/>
            <person name="Sasamoto S."/>
            <person name="Watanabe A."/>
            <person name="Kawashima K."/>
            <person name="Kishida Y."/>
            <person name="Kiyokawa C."/>
            <person name="Kohara M."/>
            <person name="Matsumoto M."/>
            <person name="Matsuno A."/>
            <person name="Nakazaki N."/>
            <person name="Shimpo S."/>
            <person name="Takeuchi C."/>
            <person name="Yamada M."/>
            <person name="Tabata S."/>
        </authorList>
    </citation>
    <scope>NUCLEOTIDE SEQUENCE [LARGE SCALE GENOMIC DNA]</scope>
    <source>
        <strain evidence="3">ATCC 29082 / PCC 7421</strain>
    </source>
</reference>
<dbReference type="EMBL" id="BA000045">
    <property type="protein sequence ID" value="BAC92357.1"/>
    <property type="molecule type" value="Genomic_DNA"/>
</dbReference>
<accession>Q7ND20</accession>
<dbReference type="AlphaFoldDB" id="Q7ND20"/>
<evidence type="ECO:0000256" key="1">
    <source>
        <dbReference type="SAM" id="Phobius"/>
    </source>
</evidence>
<evidence type="ECO:0000313" key="3">
    <source>
        <dbReference type="Proteomes" id="UP000000557"/>
    </source>
</evidence>
<name>Q7ND20_GLOVI</name>
<dbReference type="Pfam" id="PF10726">
    <property type="entry name" value="DUF2518"/>
    <property type="match status" value="1"/>
</dbReference>
<protein>
    <submittedName>
        <fullName evidence="2">Gll4416 protein</fullName>
    </submittedName>
</protein>
<dbReference type="InterPro" id="IPR019664">
    <property type="entry name" value="Uncharacterised_Ycf51"/>
</dbReference>
<dbReference type="Proteomes" id="UP000000557">
    <property type="component" value="Chromosome"/>
</dbReference>
<keyword evidence="3" id="KW-1185">Reference proteome</keyword>
<feature type="transmembrane region" description="Helical" evidence="1">
    <location>
        <begin position="12"/>
        <end position="29"/>
    </location>
</feature>